<dbReference type="Pfam" id="PF00135">
    <property type="entry name" value="COesterase"/>
    <property type="match status" value="1"/>
</dbReference>
<evidence type="ECO:0000256" key="4">
    <source>
        <dbReference type="ARBA" id="ARBA00022723"/>
    </source>
</evidence>
<dbReference type="Pfam" id="PF20173">
    <property type="entry name" value="ZnF_RZ-type"/>
    <property type="match status" value="1"/>
</dbReference>
<feature type="domain" description="DNA2/NAM7 helicase helicase" evidence="12">
    <location>
        <begin position="488"/>
        <end position="617"/>
    </location>
</feature>
<keyword evidence="9" id="KW-0175">Coiled coil</keyword>
<dbReference type="CDD" id="cd18808">
    <property type="entry name" value="SF1_C_Upf1"/>
    <property type="match status" value="1"/>
</dbReference>
<dbReference type="SUPFAM" id="SSF52540">
    <property type="entry name" value="P-loop containing nucleoside triphosphate hydrolases"/>
    <property type="match status" value="1"/>
</dbReference>
<feature type="domain" description="DNA2/NAM7 helicase helicase" evidence="12">
    <location>
        <begin position="844"/>
        <end position="942"/>
    </location>
</feature>
<comment type="similarity">
    <text evidence="2">Belongs to the type-B carboxylesterase/lipase family.</text>
</comment>
<evidence type="ECO:0008006" key="17">
    <source>
        <dbReference type="Google" id="ProtNLM"/>
    </source>
</evidence>
<evidence type="ECO:0000313" key="16">
    <source>
        <dbReference type="Proteomes" id="UP000092993"/>
    </source>
</evidence>
<dbReference type="OMA" id="RIAFWEN"/>
<comment type="subcellular location">
    <subcellularLocation>
        <location evidence="1">Cytoplasm</location>
    </subcellularLocation>
</comment>
<keyword evidence="5" id="KW-0863">Zinc-finger</keyword>
<keyword evidence="7" id="KW-0862">Zinc</keyword>
<dbReference type="InterPro" id="IPR002018">
    <property type="entry name" value="CarbesteraseB"/>
</dbReference>
<evidence type="ECO:0000256" key="2">
    <source>
        <dbReference type="ARBA" id="ARBA00005964"/>
    </source>
</evidence>
<dbReference type="InterPro" id="IPR041677">
    <property type="entry name" value="DNA2/NAM7_AAA_11"/>
</dbReference>
<dbReference type="SUPFAM" id="SSF53474">
    <property type="entry name" value="alpha/beta-Hydrolases"/>
    <property type="match status" value="1"/>
</dbReference>
<dbReference type="PROSITE" id="PS00122">
    <property type="entry name" value="CARBOXYLESTERASE_B_1"/>
    <property type="match status" value="1"/>
</dbReference>
<dbReference type="GO" id="GO:0008270">
    <property type="term" value="F:zinc ion binding"/>
    <property type="evidence" value="ECO:0007669"/>
    <property type="project" value="UniProtKB-KW"/>
</dbReference>
<dbReference type="Pfam" id="PF13087">
    <property type="entry name" value="AAA_12"/>
    <property type="match status" value="1"/>
</dbReference>
<feature type="compositionally biased region" description="Polar residues" evidence="10">
    <location>
        <begin position="1788"/>
        <end position="1804"/>
    </location>
</feature>
<dbReference type="GO" id="GO:0016787">
    <property type="term" value="F:hydrolase activity"/>
    <property type="evidence" value="ECO:0007669"/>
    <property type="project" value="UniProtKB-KW"/>
</dbReference>
<dbReference type="PROSITE" id="PS00941">
    <property type="entry name" value="CARBOXYLESTERASE_B_2"/>
    <property type="match status" value="1"/>
</dbReference>
<dbReference type="InterPro" id="IPR047187">
    <property type="entry name" value="SF1_C_Upf1"/>
</dbReference>
<keyword evidence="16" id="KW-1185">Reference proteome</keyword>
<evidence type="ECO:0000256" key="8">
    <source>
        <dbReference type="ARBA" id="ARBA00022859"/>
    </source>
</evidence>
<evidence type="ECO:0000259" key="12">
    <source>
        <dbReference type="Pfam" id="PF13086"/>
    </source>
</evidence>
<keyword evidence="4" id="KW-0479">Metal-binding</keyword>
<keyword evidence="3" id="KW-0963">Cytoplasm</keyword>
<evidence type="ECO:0000256" key="5">
    <source>
        <dbReference type="ARBA" id="ARBA00022771"/>
    </source>
</evidence>
<keyword evidence="6" id="KW-0378">Hydrolase</keyword>
<dbReference type="EMBL" id="LUGG01000013">
    <property type="protein sequence ID" value="OBZ70961.1"/>
    <property type="molecule type" value="Genomic_DNA"/>
</dbReference>
<evidence type="ECO:0000256" key="3">
    <source>
        <dbReference type="ARBA" id="ARBA00022490"/>
    </source>
</evidence>
<feature type="coiled-coil region" evidence="9">
    <location>
        <begin position="220"/>
        <end position="250"/>
    </location>
</feature>
<dbReference type="InterPro" id="IPR019819">
    <property type="entry name" value="Carboxylesterase_B_CS"/>
</dbReference>
<feature type="domain" description="Carboxylesterase type B" evidence="11">
    <location>
        <begin position="2051"/>
        <end position="2544"/>
    </location>
</feature>
<evidence type="ECO:0000256" key="6">
    <source>
        <dbReference type="ARBA" id="ARBA00022801"/>
    </source>
</evidence>
<dbReference type="PANTHER" id="PTHR10887:SF341">
    <property type="entry name" value="NFX1-TYPE ZINC FINGER-CONTAINING PROTEIN 1"/>
    <property type="match status" value="1"/>
</dbReference>
<dbReference type="Gene3D" id="3.40.50.300">
    <property type="entry name" value="P-loop containing nucleotide triphosphate hydrolases"/>
    <property type="match status" value="3"/>
</dbReference>
<dbReference type="Proteomes" id="UP000092993">
    <property type="component" value="Unassembled WGS sequence"/>
</dbReference>
<dbReference type="PANTHER" id="PTHR10887">
    <property type="entry name" value="DNA2/NAM7 HELICASE FAMILY"/>
    <property type="match status" value="1"/>
</dbReference>
<dbReference type="GO" id="GO:0004386">
    <property type="term" value="F:helicase activity"/>
    <property type="evidence" value="ECO:0007669"/>
    <property type="project" value="InterPro"/>
</dbReference>
<organism evidence="15 16">
    <name type="scientific">Grifola frondosa</name>
    <name type="common">Maitake</name>
    <name type="synonym">Polyporus frondosus</name>
    <dbReference type="NCBI Taxonomy" id="5627"/>
    <lineage>
        <taxon>Eukaryota</taxon>
        <taxon>Fungi</taxon>
        <taxon>Dikarya</taxon>
        <taxon>Basidiomycota</taxon>
        <taxon>Agaricomycotina</taxon>
        <taxon>Agaricomycetes</taxon>
        <taxon>Polyporales</taxon>
        <taxon>Grifolaceae</taxon>
        <taxon>Grifola</taxon>
    </lineage>
</organism>
<keyword evidence="8" id="KW-0391">Immunity</keyword>
<dbReference type="OrthoDB" id="2423195at2759"/>
<evidence type="ECO:0000259" key="11">
    <source>
        <dbReference type="Pfam" id="PF00135"/>
    </source>
</evidence>
<dbReference type="GO" id="GO:0031048">
    <property type="term" value="P:regulatory ncRNA-mediated heterochromatin formation"/>
    <property type="evidence" value="ECO:0007669"/>
    <property type="project" value="TreeGrafter"/>
</dbReference>
<feature type="domain" description="DNA2/NAM7 helicase-like C-terminal" evidence="13">
    <location>
        <begin position="961"/>
        <end position="1195"/>
    </location>
</feature>
<reference evidence="15 16" key="1">
    <citation type="submission" date="2016-03" db="EMBL/GenBank/DDBJ databases">
        <title>Whole genome sequencing of Grifola frondosa 9006-11.</title>
        <authorList>
            <person name="Min B."/>
            <person name="Park H."/>
            <person name="Kim J.-G."/>
            <person name="Cho H."/>
            <person name="Oh Y.-L."/>
            <person name="Kong W.-S."/>
            <person name="Choi I.-G."/>
        </authorList>
    </citation>
    <scope>NUCLEOTIDE SEQUENCE [LARGE SCALE GENOMIC DNA]</scope>
    <source>
        <strain evidence="15 16">9006-11</strain>
    </source>
</reference>
<feature type="region of interest" description="Disordered" evidence="10">
    <location>
        <begin position="1788"/>
        <end position="1814"/>
    </location>
</feature>
<evidence type="ECO:0000313" key="15">
    <source>
        <dbReference type="EMBL" id="OBZ70961.1"/>
    </source>
</evidence>
<sequence>MRAIAPFLTTEALARVSGAGTDGYFSDLSSLSPTAQNVYAFLALIGNANSGNVKWAPEDGQLLLSAIGTGNGILRLNDIIAWSEVSISPSNKLVLSFQRGYLPLLRYLSSDFVVKSITSQVVNALYTLVMHNFDHFTEVIEKCIADAFTSRSQVFASLAKVLFEYLTRFKNAVATHPSLHQFVLNFREWSETWIAGVSSTPATFHDPLADASVQARDFIIQRLRAQIEQLEQLVAIVERKHREVERAQGRIREVSVNTTTTAQEGILAALENGYEGPGNLRPQGPRHDNDFADIANIRIAPTHDELASRHDPFLPANIFGAPHPLFADSMERLLDIQFRLLREELTASLRTSTQLVVEDLQEKRRATRLDDLMKKGGGKYRGHVAGQDTIMFNVYTNVDFSPFTPDRRGLSVGVSLDAPPGRARSNQSRARIAFWENLPPAYALLPSFTFELSSLFPPEAGIDNLKLSVQDPQSVEAARDALRKNSRLDPSQADSVIEALTRELVLIQGPPGTGKSYTGVELLRVLLANGAGPVLMIAFTNHALDHMLRSVLDANITRKIVRLGSRSADERIAEFSLENVEKVIGKSRLDRAFSAEYRALRDVEEEITRFMQESLKTGVDSEQIRQYLRFQSPTHFESLSSRSWSRGKVDTSDDSSLYAYWRTGQDLEFVQSALYSFTHPDPPPAVIQQPVLNRYEVLAPSSQRASAEPQADSEESSEDDDDDDDDEAWDIAPEEAWELAPIDPDTIEDDSMESEIEVEYLESIAPSNAPPDTGPPSPEAIKPTDFADIEEFFHTFGCAEIPRIPSSQRPSSELLEEDDIWTMSLREREQLHRLWTDEVRVSLQATRTDEFQRLRDRHTTALRNHNEGKDEIRRQMLRNVDIIGCTTTGAAKLTALLKGIGPRVMLVEEAGQVLEAHVLGSLVPSIQHLILIGDPLQLRPTLNNYSLSMDHRRGRMLFKFDMSLMERLATSGLPMSQINVQRRMRPEIADLVRNTLYPKLEDHDLVKVYPSVKGMAKNVFFMTHNHKENGGEDDFVSKYNTFEVEMIKDLVLYLLRQGSYSAEGDIVVLCAYLGQLSKLRDVLSNEVAVVIDERDQAELNERDAEREDVDASMSTVEHVKVSRRVLLRTIDNYQGEEAKIIILSLVRNAGGSEEDDAVYGHSSNVRPNIGFLKSENRTNVALSRAREGLYILGNATNLASRSSMWRTVLEELGKEECLGDAFPVICQRHPNNVEEVSRPGQLPMIAPDGGCLLQCDMRLNCGHLCPYKCHSDDPKHLAVACVQRCTRLCPRGHPCAKPCADPCGKCLTPVSNVELPCGHVKSTVYCYQLDDLSEVSCSIVVTRRLPQCEHDASMMCSDDPARFICRVPNIRWNDSNTWFILARDRCSVGIDAVNPVLKTTNVLRCARGPAAKFVDMLVAETIAPRLVHPVRNRVLGGVHTTHVPFLAARYAHVSRVINAVSARWHVVTDVLQFVAKTASSKYVPSRTLADIDPDSDALDEIIITLPNCRHVFTVETLDGHCEMTEYYKCDSSDGKWLGLEAPPVGFKNPPACPTCRSAITSPRYGRIFKRADLDILENNVAFYMSQSLKTVYDKIDLVSKADLENRLAADAINLSVAALKSSVKELKAKQKSKNAILNATRVSPVAVQDLDLSNQRLHGLPASEAKAFKRVLNRLLAAYSDTVVIARTRSAHSHAWEASFAYLYQKEMDDAASDPARAPRNPHEHAMRMARLKVGQPQPRADKRFLVEAFWTTITIRLTLADFAGKWLEALAKRAKYPPENRRMWATSVSTSRWTRQNGNTGEGRNNLADSAKSKSAEASKYAAGVIAAHQQARRVRQTPGEEDWLTTDFSRPAKVILDEWRALERSLRSDTFYEPVSLEELTEIVKGLNFSHTGHFYKCPNGHVFVITECGGANERSICLRRSFGPSGPWETRHYVIVSRSPPAASRVQGPAASWHGRRIRTLGDIAVSLPCPTAPSIKFGWRARSSPVVTVSAGARRRRISEEFGCVPVALQMTTLIYLSSSICGPNIQRQLYCRTFGEINFLGIIKQDFFGGIPFAEAPIGQRRFSPPVFRPSLDLPVFNASEFGAPCPQQSVTNFTDDCLTVNILRPTGIHEVPLPVMVWIYGGGFSGGFAAERNASALVMQSVLRGTPIIYVNFNYRTGPFGFPQGVEAASRGALNLGLKDQLTALEWIQRNIASFGGDPEKVTLFGQSAGAISITDLFLHSGLEKLIRAAIIESGSPASTNIFNASRREQEWQHFVSATPQCAGASANNTFDCLRQTNISTLMNAYAITTSETSEIIPFSPVMDGPDGLIPDLPSRLLAAGKFARIPLIAGTNLDEGTSFVVPRDVTSEAQISEFIILEDAPFNNGSVPNGLNETINVLLELYPDDPALGCPFGTGNDTFGLSSEYKQVAAIAGDVIFHALRRQWTQTMSKFGVKVFSYLFTDPQAVTDPSLGVTHAVEIPYVYGSPFINGPMPASNLSLAMMDYWISFAVSLDPNDGRGSSRLHWLQYKPDRQVLLQLNGQNTTHIPDNFRSQQISFINAHPEALDH</sequence>
<evidence type="ECO:0000256" key="7">
    <source>
        <dbReference type="ARBA" id="ARBA00022833"/>
    </source>
</evidence>
<dbReference type="InterPro" id="IPR027417">
    <property type="entry name" value="P-loop_NTPase"/>
</dbReference>
<dbReference type="CDD" id="cd06008">
    <property type="entry name" value="NF-X1-zinc-finger"/>
    <property type="match status" value="1"/>
</dbReference>
<dbReference type="STRING" id="5627.A0A1C7M1Z6"/>
<evidence type="ECO:0000256" key="10">
    <source>
        <dbReference type="SAM" id="MobiDB-lite"/>
    </source>
</evidence>
<name>A0A1C7M1Z6_GRIFR</name>
<dbReference type="InterPro" id="IPR019826">
    <property type="entry name" value="Carboxylesterase_B_AS"/>
</dbReference>
<feature type="domain" description="RZ-type" evidence="14">
    <location>
        <begin position="1890"/>
        <end position="1921"/>
    </location>
</feature>
<feature type="compositionally biased region" description="Acidic residues" evidence="10">
    <location>
        <begin position="711"/>
        <end position="727"/>
    </location>
</feature>
<gene>
    <name evidence="15" type="ORF">A0H81_09027</name>
</gene>
<dbReference type="GO" id="GO:0031380">
    <property type="term" value="C:nuclear RNA-directed RNA polymerase complex"/>
    <property type="evidence" value="ECO:0007669"/>
    <property type="project" value="TreeGrafter"/>
</dbReference>
<proteinExistence type="inferred from homology"/>
<dbReference type="InterPro" id="IPR029058">
    <property type="entry name" value="AB_hydrolase_fold"/>
</dbReference>
<evidence type="ECO:0000256" key="1">
    <source>
        <dbReference type="ARBA" id="ARBA00004496"/>
    </source>
</evidence>
<dbReference type="Gene3D" id="3.40.50.1820">
    <property type="entry name" value="alpha/beta hydrolase"/>
    <property type="match status" value="1"/>
</dbReference>
<evidence type="ECO:0000259" key="14">
    <source>
        <dbReference type="Pfam" id="PF20173"/>
    </source>
</evidence>
<dbReference type="InterPro" id="IPR046439">
    <property type="entry name" value="ZF_RZ_dom"/>
</dbReference>
<accession>A0A1C7M1Z6</accession>
<dbReference type="GO" id="GO:0005737">
    <property type="term" value="C:cytoplasm"/>
    <property type="evidence" value="ECO:0007669"/>
    <property type="project" value="UniProtKB-SubCell"/>
</dbReference>
<evidence type="ECO:0000256" key="9">
    <source>
        <dbReference type="SAM" id="Coils"/>
    </source>
</evidence>
<protein>
    <recommendedName>
        <fullName evidence="17">NFX1-type zinc finger-containing protein 1</fullName>
    </recommendedName>
</protein>
<evidence type="ECO:0000259" key="13">
    <source>
        <dbReference type="Pfam" id="PF13087"/>
    </source>
</evidence>
<dbReference type="InterPro" id="IPR045055">
    <property type="entry name" value="DNA2/NAM7-like"/>
</dbReference>
<feature type="region of interest" description="Disordered" evidence="10">
    <location>
        <begin position="700"/>
        <end position="727"/>
    </location>
</feature>
<dbReference type="GO" id="GO:0002376">
    <property type="term" value="P:immune system process"/>
    <property type="evidence" value="ECO:0007669"/>
    <property type="project" value="UniProtKB-KW"/>
</dbReference>
<dbReference type="Pfam" id="PF13086">
    <property type="entry name" value="AAA_11"/>
    <property type="match status" value="2"/>
</dbReference>
<dbReference type="InterPro" id="IPR041679">
    <property type="entry name" value="DNA2/NAM7-like_C"/>
</dbReference>
<comment type="caution">
    <text evidence="15">The sequence shown here is derived from an EMBL/GenBank/DDBJ whole genome shotgun (WGS) entry which is preliminary data.</text>
</comment>